<keyword evidence="3" id="KW-1185">Reference proteome</keyword>
<feature type="compositionally biased region" description="Low complexity" evidence="1">
    <location>
        <begin position="107"/>
        <end position="128"/>
    </location>
</feature>
<feature type="compositionally biased region" description="Basic and acidic residues" evidence="1">
    <location>
        <begin position="92"/>
        <end position="101"/>
    </location>
</feature>
<dbReference type="Proteomes" id="UP000366819">
    <property type="component" value="Unassembled WGS sequence"/>
</dbReference>
<dbReference type="EMBL" id="CABPSN010000002">
    <property type="protein sequence ID" value="VVD85388.1"/>
    <property type="molecule type" value="Genomic_DNA"/>
</dbReference>
<proteinExistence type="predicted"/>
<dbReference type="AlphaFoldDB" id="A0A5E4TFV0"/>
<sequence length="191" mass="20874">MARVDARASIPEAHNFVARDAETGVRLYSIRRLDPDVGMASLDRATNRLYVDMTPHYRTANLARDRQTLESSLHLARRGHEAFRTHIASVHSVRDGTEDGLRPPSYPAAEPSAPEALSDTHAPVGRPYGDPPPPYAPLGQLPELLPPGPPPAYSAEDAWQSHFVRPSAPPPGDEQSPLSRYLDAGHPRSDV</sequence>
<accession>A0A5E4TFV0</accession>
<protein>
    <submittedName>
        <fullName evidence="2">Uncharacterized protein</fullName>
    </submittedName>
</protein>
<name>A0A5E4TFV0_9BURK</name>
<gene>
    <name evidence="2" type="ORF">PAQ31011_01339</name>
</gene>
<evidence type="ECO:0000313" key="2">
    <source>
        <dbReference type="EMBL" id="VVD85388.1"/>
    </source>
</evidence>
<feature type="region of interest" description="Disordered" evidence="1">
    <location>
        <begin position="90"/>
        <end position="191"/>
    </location>
</feature>
<reference evidence="2 3" key="1">
    <citation type="submission" date="2019-08" db="EMBL/GenBank/DDBJ databases">
        <authorList>
            <person name="Peeters C."/>
        </authorList>
    </citation>
    <scope>NUCLEOTIDE SEQUENCE [LARGE SCALE GENOMIC DNA]</scope>
    <source>
        <strain evidence="2 3">LMG 31011</strain>
    </source>
</reference>
<evidence type="ECO:0000313" key="3">
    <source>
        <dbReference type="Proteomes" id="UP000366819"/>
    </source>
</evidence>
<organism evidence="2 3">
    <name type="scientific">Pandoraea aquatica</name>
    <dbReference type="NCBI Taxonomy" id="2508290"/>
    <lineage>
        <taxon>Bacteria</taxon>
        <taxon>Pseudomonadati</taxon>
        <taxon>Pseudomonadota</taxon>
        <taxon>Betaproteobacteria</taxon>
        <taxon>Burkholderiales</taxon>
        <taxon>Burkholderiaceae</taxon>
        <taxon>Pandoraea</taxon>
    </lineage>
</organism>
<evidence type="ECO:0000256" key="1">
    <source>
        <dbReference type="SAM" id="MobiDB-lite"/>
    </source>
</evidence>